<reference evidence="3 4" key="1">
    <citation type="journal article" date="2021" name="BMC Biol.">
        <title>Horizontally acquired antibacterial genes associated with adaptive radiation of ladybird beetles.</title>
        <authorList>
            <person name="Li H.S."/>
            <person name="Tang X.F."/>
            <person name="Huang Y.H."/>
            <person name="Xu Z.Y."/>
            <person name="Chen M.L."/>
            <person name="Du X.Y."/>
            <person name="Qiu B.Y."/>
            <person name="Chen P.T."/>
            <person name="Zhang W."/>
            <person name="Slipinski A."/>
            <person name="Escalona H.E."/>
            <person name="Waterhouse R.M."/>
            <person name="Zwick A."/>
            <person name="Pang H."/>
        </authorList>
    </citation>
    <scope>NUCLEOTIDE SEQUENCE [LARGE SCALE GENOMIC DNA]</scope>
    <source>
        <strain evidence="3">SYSU2018</strain>
    </source>
</reference>
<dbReference type="EMBL" id="JABFTP020000021">
    <property type="protein sequence ID" value="KAL3268476.1"/>
    <property type="molecule type" value="Genomic_DNA"/>
</dbReference>
<sequence>MLESLDFLLVLPLWYIVINSALAETPPSEDIEQEYSNIKMALKRTAHEALGYEQKRKIQKEPIWLAVEVKQSIDEEKNVSTGGCQIRPTLTGRDTNQKQRSPSSHQNLGESEI</sequence>
<protein>
    <submittedName>
        <fullName evidence="3">Uncharacterized protein</fullName>
    </submittedName>
</protein>
<comment type="caution">
    <text evidence="3">The sequence shown here is derived from an EMBL/GenBank/DDBJ whole genome shotgun (WGS) entry which is preliminary data.</text>
</comment>
<evidence type="ECO:0000313" key="3">
    <source>
        <dbReference type="EMBL" id="KAL3268476.1"/>
    </source>
</evidence>
<proteinExistence type="predicted"/>
<keyword evidence="4" id="KW-1185">Reference proteome</keyword>
<feature type="region of interest" description="Disordered" evidence="1">
    <location>
        <begin position="75"/>
        <end position="113"/>
    </location>
</feature>
<dbReference type="AlphaFoldDB" id="A0ABD2MQ01"/>
<gene>
    <name evidence="3" type="ORF">HHI36_007587</name>
</gene>
<evidence type="ECO:0000256" key="1">
    <source>
        <dbReference type="SAM" id="MobiDB-lite"/>
    </source>
</evidence>
<evidence type="ECO:0000256" key="2">
    <source>
        <dbReference type="SAM" id="SignalP"/>
    </source>
</evidence>
<dbReference type="Proteomes" id="UP001516400">
    <property type="component" value="Unassembled WGS sequence"/>
</dbReference>
<feature type="chain" id="PRO_5044767378" evidence="2">
    <location>
        <begin position="24"/>
        <end position="113"/>
    </location>
</feature>
<name>A0ABD2MQ01_9CUCU</name>
<feature type="signal peptide" evidence="2">
    <location>
        <begin position="1"/>
        <end position="23"/>
    </location>
</feature>
<evidence type="ECO:0000313" key="4">
    <source>
        <dbReference type="Proteomes" id="UP001516400"/>
    </source>
</evidence>
<keyword evidence="2" id="KW-0732">Signal</keyword>
<feature type="compositionally biased region" description="Polar residues" evidence="1">
    <location>
        <begin position="92"/>
        <end position="113"/>
    </location>
</feature>
<accession>A0ABD2MQ01</accession>
<organism evidence="3 4">
    <name type="scientific">Cryptolaemus montrouzieri</name>
    <dbReference type="NCBI Taxonomy" id="559131"/>
    <lineage>
        <taxon>Eukaryota</taxon>
        <taxon>Metazoa</taxon>
        <taxon>Ecdysozoa</taxon>
        <taxon>Arthropoda</taxon>
        <taxon>Hexapoda</taxon>
        <taxon>Insecta</taxon>
        <taxon>Pterygota</taxon>
        <taxon>Neoptera</taxon>
        <taxon>Endopterygota</taxon>
        <taxon>Coleoptera</taxon>
        <taxon>Polyphaga</taxon>
        <taxon>Cucujiformia</taxon>
        <taxon>Coccinelloidea</taxon>
        <taxon>Coccinellidae</taxon>
        <taxon>Scymninae</taxon>
        <taxon>Scymnini</taxon>
        <taxon>Cryptolaemus</taxon>
    </lineage>
</organism>